<dbReference type="InterPro" id="IPR052048">
    <property type="entry name" value="ST_Response_Regulator"/>
</dbReference>
<dbReference type="PANTHER" id="PTHR43228:SF19">
    <property type="entry name" value="RESPONSE REGULATOR RECEIVER DOMAIN PROTEIN"/>
    <property type="match status" value="1"/>
</dbReference>
<dbReference type="SMR" id="A0A445FHQ4"/>
<feature type="domain" description="Response regulatory" evidence="2">
    <location>
        <begin position="1"/>
        <end position="102"/>
    </location>
</feature>
<organism evidence="3 4">
    <name type="scientific">Glycine soja</name>
    <name type="common">Wild soybean</name>
    <dbReference type="NCBI Taxonomy" id="3848"/>
    <lineage>
        <taxon>Eukaryota</taxon>
        <taxon>Viridiplantae</taxon>
        <taxon>Streptophyta</taxon>
        <taxon>Embryophyta</taxon>
        <taxon>Tracheophyta</taxon>
        <taxon>Spermatophyta</taxon>
        <taxon>Magnoliopsida</taxon>
        <taxon>eudicotyledons</taxon>
        <taxon>Gunneridae</taxon>
        <taxon>Pentapetalae</taxon>
        <taxon>rosids</taxon>
        <taxon>fabids</taxon>
        <taxon>Fabales</taxon>
        <taxon>Fabaceae</taxon>
        <taxon>Papilionoideae</taxon>
        <taxon>50 kb inversion clade</taxon>
        <taxon>NPAAA clade</taxon>
        <taxon>indigoferoid/millettioid clade</taxon>
        <taxon>Phaseoleae</taxon>
        <taxon>Glycine</taxon>
        <taxon>Glycine subgen. Soja</taxon>
    </lineage>
</organism>
<keyword evidence="4" id="KW-1185">Reference proteome</keyword>
<dbReference type="PANTHER" id="PTHR43228">
    <property type="entry name" value="TWO-COMPONENT RESPONSE REGULATOR"/>
    <property type="match status" value="1"/>
</dbReference>
<dbReference type="InterPro" id="IPR001789">
    <property type="entry name" value="Sig_transdc_resp-reg_receiver"/>
</dbReference>
<gene>
    <name evidence="3" type="ORF">D0Y65_051732</name>
</gene>
<evidence type="ECO:0000256" key="1">
    <source>
        <dbReference type="PROSITE-ProRule" id="PRU00169"/>
    </source>
</evidence>
<sequence length="103" mass="11563">MFERVGIKDVTAAKNGKEAVDLHRINGQSFDLILMDKDMPIMNGIQATKELRSTGISSKIIGVSSSSREESNVQEFVEAGLDDYYMKPLTEEMLREILDKIKP</sequence>
<dbReference type="Gene3D" id="3.40.50.2300">
    <property type="match status" value="1"/>
</dbReference>
<dbReference type="InterPro" id="IPR011006">
    <property type="entry name" value="CheY-like_superfamily"/>
</dbReference>
<dbReference type="SUPFAM" id="SSF52172">
    <property type="entry name" value="CheY-like"/>
    <property type="match status" value="1"/>
</dbReference>
<name>A0A445FHQ4_GLYSO</name>
<dbReference type="CDD" id="cd17546">
    <property type="entry name" value="REC_hyHK_CKI1_RcsC-like"/>
    <property type="match status" value="1"/>
</dbReference>
<dbReference type="PROSITE" id="PS50110">
    <property type="entry name" value="RESPONSE_REGULATORY"/>
    <property type="match status" value="1"/>
</dbReference>
<dbReference type="SMART" id="SM00448">
    <property type="entry name" value="REC"/>
    <property type="match status" value="1"/>
</dbReference>
<dbReference type="GO" id="GO:0000160">
    <property type="term" value="P:phosphorelay signal transduction system"/>
    <property type="evidence" value="ECO:0007669"/>
    <property type="project" value="InterPro"/>
</dbReference>
<reference evidence="3 4" key="1">
    <citation type="submission" date="2018-09" db="EMBL/GenBank/DDBJ databases">
        <title>A high-quality reference genome of wild soybean provides a powerful tool to mine soybean genomes.</title>
        <authorList>
            <person name="Xie M."/>
            <person name="Chung C.Y.L."/>
            <person name="Li M.-W."/>
            <person name="Wong F.-L."/>
            <person name="Chan T.-F."/>
            <person name="Lam H.-M."/>
        </authorList>
    </citation>
    <scope>NUCLEOTIDE SEQUENCE [LARGE SCALE GENOMIC DNA]</scope>
    <source>
        <strain evidence="4">cv. W05</strain>
        <tissue evidence="3">Hypocotyl of etiolated seedlings</tissue>
    </source>
</reference>
<evidence type="ECO:0000313" key="4">
    <source>
        <dbReference type="Proteomes" id="UP000289340"/>
    </source>
</evidence>
<dbReference type="EMBL" id="QZWG01000019">
    <property type="protein sequence ID" value="RZB48340.1"/>
    <property type="molecule type" value="Genomic_DNA"/>
</dbReference>
<evidence type="ECO:0000259" key="2">
    <source>
        <dbReference type="PROSITE" id="PS50110"/>
    </source>
</evidence>
<dbReference type="Pfam" id="PF00072">
    <property type="entry name" value="Response_reg"/>
    <property type="match status" value="1"/>
</dbReference>
<dbReference type="Gramene" id="XM_028360969.1">
    <property type="protein sequence ID" value="XP_028216770.1"/>
    <property type="gene ID" value="LOC114398852"/>
</dbReference>
<keyword evidence="1" id="KW-0597">Phosphoprotein</keyword>
<dbReference type="AlphaFoldDB" id="A0A445FHQ4"/>
<accession>A0A445FHQ4</accession>
<proteinExistence type="predicted"/>
<dbReference type="Proteomes" id="UP000289340">
    <property type="component" value="Chromosome 19"/>
</dbReference>
<protein>
    <submittedName>
        <fullName evidence="3">Two-component response regulator 24</fullName>
    </submittedName>
</protein>
<evidence type="ECO:0000313" key="3">
    <source>
        <dbReference type="EMBL" id="RZB48340.1"/>
    </source>
</evidence>
<comment type="caution">
    <text evidence="3">The sequence shown here is derived from an EMBL/GenBank/DDBJ whole genome shotgun (WGS) entry which is preliminary data.</text>
</comment>
<feature type="modified residue" description="4-aspartylphosphate" evidence="1">
    <location>
        <position position="36"/>
    </location>
</feature>